<dbReference type="PRINTS" id="PR00081">
    <property type="entry name" value="GDHRDH"/>
</dbReference>
<sequence>MSHTRVIAVTGGGQGIGRALVQHFAGEGARVYFLDVDEEAGREVEGEVRRSVFTRGDVSRESDVYKWMESIKQKEGKLDTLIHNAGIMIRRSVEELSLEEWNRVLDINLTGAFLTAKYGVPLLRKGDHPSILHIASTRALMSEADTESYSATKGGLLALTHALAISLGPAIRVNAVSPGWIDVTPWQKRSVREPEELTEQDHRQHPVGRVGNPEDIAKAVRFLTSPDADFITGANLVVDGGMTVKMIYAE</sequence>
<keyword evidence="2" id="KW-0560">Oxidoreductase</keyword>
<reference evidence="4" key="2">
    <citation type="submission" date="2020-09" db="EMBL/GenBank/DDBJ databases">
        <authorList>
            <person name="Sun Q."/>
            <person name="Zhou Y."/>
        </authorList>
    </citation>
    <scope>NUCLEOTIDE SEQUENCE</scope>
    <source>
        <strain evidence="4">CGMCC 1.15179</strain>
    </source>
</reference>
<dbReference type="RefSeq" id="WP_188646400.1">
    <property type="nucleotide sequence ID" value="NZ_BMHQ01000002.1"/>
</dbReference>
<dbReference type="PROSITE" id="PS00061">
    <property type="entry name" value="ADH_SHORT"/>
    <property type="match status" value="1"/>
</dbReference>
<dbReference type="FunFam" id="3.40.50.720:FF:000084">
    <property type="entry name" value="Short-chain dehydrogenase reductase"/>
    <property type="match status" value="1"/>
</dbReference>
<evidence type="ECO:0000313" key="5">
    <source>
        <dbReference type="Proteomes" id="UP000625210"/>
    </source>
</evidence>
<gene>
    <name evidence="4" type="ORF">GCM10011571_05650</name>
</gene>
<evidence type="ECO:0000256" key="3">
    <source>
        <dbReference type="SAM" id="MobiDB-lite"/>
    </source>
</evidence>
<dbReference type="PRINTS" id="PR00080">
    <property type="entry name" value="SDRFAMILY"/>
</dbReference>
<dbReference type="PANTHER" id="PTHR24321">
    <property type="entry name" value="DEHYDROGENASES, SHORT CHAIN"/>
    <property type="match status" value="1"/>
</dbReference>
<feature type="compositionally biased region" description="Basic and acidic residues" evidence="3">
    <location>
        <begin position="191"/>
        <end position="204"/>
    </location>
</feature>
<keyword evidence="5" id="KW-1185">Reference proteome</keyword>
<dbReference type="SUPFAM" id="SSF51735">
    <property type="entry name" value="NAD(P)-binding Rossmann-fold domains"/>
    <property type="match status" value="1"/>
</dbReference>
<feature type="region of interest" description="Disordered" evidence="3">
    <location>
        <begin position="191"/>
        <end position="211"/>
    </location>
</feature>
<comment type="similarity">
    <text evidence="1">Belongs to the short-chain dehydrogenases/reductases (SDR) family.</text>
</comment>
<dbReference type="GO" id="GO:0016491">
    <property type="term" value="F:oxidoreductase activity"/>
    <property type="evidence" value="ECO:0007669"/>
    <property type="project" value="UniProtKB-KW"/>
</dbReference>
<dbReference type="Pfam" id="PF13561">
    <property type="entry name" value="adh_short_C2"/>
    <property type="match status" value="1"/>
</dbReference>
<accession>A0A8J2VDA6</accession>
<dbReference type="InterPro" id="IPR002347">
    <property type="entry name" value="SDR_fam"/>
</dbReference>
<protein>
    <submittedName>
        <fullName evidence="4">Oxidoreductase</fullName>
    </submittedName>
</protein>
<dbReference type="PANTHER" id="PTHR24321:SF8">
    <property type="entry name" value="ESTRADIOL 17-BETA-DEHYDROGENASE 8-RELATED"/>
    <property type="match status" value="1"/>
</dbReference>
<evidence type="ECO:0000256" key="2">
    <source>
        <dbReference type="ARBA" id="ARBA00023002"/>
    </source>
</evidence>
<name>A0A8J2VDA6_9BACL</name>
<dbReference type="AlphaFoldDB" id="A0A8J2VDA6"/>
<reference evidence="4" key="1">
    <citation type="journal article" date="2014" name="Int. J. Syst. Evol. Microbiol.">
        <title>Complete genome sequence of Corynebacterium casei LMG S-19264T (=DSM 44701T), isolated from a smear-ripened cheese.</title>
        <authorList>
            <consortium name="US DOE Joint Genome Institute (JGI-PGF)"/>
            <person name="Walter F."/>
            <person name="Albersmeier A."/>
            <person name="Kalinowski J."/>
            <person name="Ruckert C."/>
        </authorList>
    </citation>
    <scope>NUCLEOTIDE SEQUENCE</scope>
    <source>
        <strain evidence="4">CGMCC 1.15179</strain>
    </source>
</reference>
<dbReference type="Gene3D" id="3.40.50.720">
    <property type="entry name" value="NAD(P)-binding Rossmann-like Domain"/>
    <property type="match status" value="1"/>
</dbReference>
<evidence type="ECO:0000256" key="1">
    <source>
        <dbReference type="ARBA" id="ARBA00006484"/>
    </source>
</evidence>
<evidence type="ECO:0000313" key="4">
    <source>
        <dbReference type="EMBL" id="GGE07280.1"/>
    </source>
</evidence>
<dbReference type="Proteomes" id="UP000625210">
    <property type="component" value="Unassembled WGS sequence"/>
</dbReference>
<dbReference type="InterPro" id="IPR036291">
    <property type="entry name" value="NAD(P)-bd_dom_sf"/>
</dbReference>
<organism evidence="4 5">
    <name type="scientific">Marinithermofilum abyssi</name>
    <dbReference type="NCBI Taxonomy" id="1571185"/>
    <lineage>
        <taxon>Bacteria</taxon>
        <taxon>Bacillati</taxon>
        <taxon>Bacillota</taxon>
        <taxon>Bacilli</taxon>
        <taxon>Bacillales</taxon>
        <taxon>Thermoactinomycetaceae</taxon>
        <taxon>Marinithermofilum</taxon>
    </lineage>
</organism>
<proteinExistence type="inferred from homology"/>
<dbReference type="EMBL" id="BMHQ01000002">
    <property type="protein sequence ID" value="GGE07280.1"/>
    <property type="molecule type" value="Genomic_DNA"/>
</dbReference>
<comment type="caution">
    <text evidence="4">The sequence shown here is derived from an EMBL/GenBank/DDBJ whole genome shotgun (WGS) entry which is preliminary data.</text>
</comment>
<dbReference type="InterPro" id="IPR020904">
    <property type="entry name" value="Sc_DH/Rdtase_CS"/>
</dbReference>
<dbReference type="GO" id="GO:0008206">
    <property type="term" value="P:bile acid metabolic process"/>
    <property type="evidence" value="ECO:0007669"/>
    <property type="project" value="UniProtKB-ARBA"/>
</dbReference>